<organism evidence="1 2">
    <name type="scientific">Coralloluteibacterium thermophilum</name>
    <dbReference type="NCBI Taxonomy" id="2707049"/>
    <lineage>
        <taxon>Bacteria</taxon>
        <taxon>Pseudomonadati</taxon>
        <taxon>Pseudomonadota</taxon>
        <taxon>Gammaproteobacteria</taxon>
        <taxon>Lysobacterales</taxon>
        <taxon>Lysobacteraceae</taxon>
        <taxon>Coralloluteibacterium</taxon>
    </lineage>
</organism>
<dbReference type="Proteomes" id="UP001595892">
    <property type="component" value="Unassembled WGS sequence"/>
</dbReference>
<dbReference type="EMBL" id="JBHSGG010000044">
    <property type="protein sequence ID" value="MFC4729491.1"/>
    <property type="molecule type" value="Genomic_DNA"/>
</dbReference>
<evidence type="ECO:0008006" key="3">
    <source>
        <dbReference type="Google" id="ProtNLM"/>
    </source>
</evidence>
<protein>
    <recommendedName>
        <fullName evidence="3">XRE family transcriptional regulator</fullName>
    </recommendedName>
</protein>
<reference evidence="2" key="1">
    <citation type="journal article" date="2019" name="Int. J. Syst. Evol. Microbiol.">
        <title>The Global Catalogue of Microorganisms (GCM) 10K type strain sequencing project: providing services to taxonomists for standard genome sequencing and annotation.</title>
        <authorList>
            <consortium name="The Broad Institute Genomics Platform"/>
            <consortium name="The Broad Institute Genome Sequencing Center for Infectious Disease"/>
            <person name="Wu L."/>
            <person name="Ma J."/>
        </authorList>
    </citation>
    <scope>NUCLEOTIDE SEQUENCE [LARGE SCALE GENOMIC DNA]</scope>
    <source>
        <strain evidence="2">CGMCC 1.13574</strain>
    </source>
</reference>
<evidence type="ECO:0000313" key="1">
    <source>
        <dbReference type="EMBL" id="MFC4729491.1"/>
    </source>
</evidence>
<keyword evidence="2" id="KW-1185">Reference proteome</keyword>
<evidence type="ECO:0000313" key="2">
    <source>
        <dbReference type="Proteomes" id="UP001595892"/>
    </source>
</evidence>
<accession>A0ABV9NQS7</accession>
<proteinExistence type="predicted"/>
<comment type="caution">
    <text evidence="1">The sequence shown here is derived from an EMBL/GenBank/DDBJ whole genome shotgun (WGS) entry which is preliminary data.</text>
</comment>
<name>A0ABV9NQS7_9GAMM</name>
<gene>
    <name evidence="1" type="ORF">ACFO3Q_15080</name>
</gene>
<sequence length="78" mass="8877">MTKDLIRDRDLSLKEVALRLGYRADSIRTLLCDGHKTGPTPQLYNRILDALEATPQERALVNRLGAEERGWRLMRSAA</sequence>